<keyword evidence="2" id="KW-1185">Reference proteome</keyword>
<proteinExistence type="predicted"/>
<accession>A0A8X6RUS6</accession>
<organism evidence="1 2">
    <name type="scientific">Trichonephila clavipes</name>
    <name type="common">Golden silk orbweaver</name>
    <name type="synonym">Nephila clavipes</name>
    <dbReference type="NCBI Taxonomy" id="2585209"/>
    <lineage>
        <taxon>Eukaryota</taxon>
        <taxon>Metazoa</taxon>
        <taxon>Ecdysozoa</taxon>
        <taxon>Arthropoda</taxon>
        <taxon>Chelicerata</taxon>
        <taxon>Arachnida</taxon>
        <taxon>Araneae</taxon>
        <taxon>Araneomorphae</taxon>
        <taxon>Entelegynae</taxon>
        <taxon>Araneoidea</taxon>
        <taxon>Nephilidae</taxon>
        <taxon>Trichonephila</taxon>
    </lineage>
</organism>
<gene>
    <name evidence="1" type="ORF">TNCV_2493501</name>
</gene>
<evidence type="ECO:0000313" key="2">
    <source>
        <dbReference type="Proteomes" id="UP000887159"/>
    </source>
</evidence>
<sequence>MNSLPIAVIKNLALLSHSSQNSSMGHLQVSMTTKRSLPKAKLSDWLHLCYVVLSRAADTLNIALQCTCELI</sequence>
<evidence type="ECO:0000313" key="1">
    <source>
        <dbReference type="EMBL" id="GFX99169.1"/>
    </source>
</evidence>
<protein>
    <submittedName>
        <fullName evidence="1">Uncharacterized protein</fullName>
    </submittedName>
</protein>
<comment type="caution">
    <text evidence="1">The sequence shown here is derived from an EMBL/GenBank/DDBJ whole genome shotgun (WGS) entry which is preliminary data.</text>
</comment>
<name>A0A8X6RUS6_TRICX</name>
<dbReference type="EMBL" id="BMAU01021206">
    <property type="protein sequence ID" value="GFX99169.1"/>
    <property type="molecule type" value="Genomic_DNA"/>
</dbReference>
<dbReference type="Proteomes" id="UP000887159">
    <property type="component" value="Unassembled WGS sequence"/>
</dbReference>
<reference evidence="1" key="1">
    <citation type="submission" date="2020-08" db="EMBL/GenBank/DDBJ databases">
        <title>Multicomponent nature underlies the extraordinary mechanical properties of spider dragline silk.</title>
        <authorList>
            <person name="Kono N."/>
            <person name="Nakamura H."/>
            <person name="Mori M."/>
            <person name="Yoshida Y."/>
            <person name="Ohtoshi R."/>
            <person name="Malay A.D."/>
            <person name="Moran D.A.P."/>
            <person name="Tomita M."/>
            <person name="Numata K."/>
            <person name="Arakawa K."/>
        </authorList>
    </citation>
    <scope>NUCLEOTIDE SEQUENCE</scope>
</reference>
<dbReference type="AlphaFoldDB" id="A0A8X6RUS6"/>